<proteinExistence type="inferred from homology"/>
<evidence type="ECO:0000256" key="3">
    <source>
        <dbReference type="ARBA" id="ARBA00022448"/>
    </source>
</evidence>
<gene>
    <name evidence="10" type="ORF">I6U48_24970</name>
</gene>
<dbReference type="GO" id="GO:0015341">
    <property type="term" value="F:zinc efflux antiporter activity"/>
    <property type="evidence" value="ECO:0007669"/>
    <property type="project" value="TreeGrafter"/>
</dbReference>
<dbReference type="InterPro" id="IPR027470">
    <property type="entry name" value="Cation_efflux_CTD"/>
</dbReference>
<dbReference type="GO" id="GO:0006882">
    <property type="term" value="P:intracellular zinc ion homeostasis"/>
    <property type="evidence" value="ECO:0007669"/>
    <property type="project" value="TreeGrafter"/>
</dbReference>
<feature type="transmembrane region" description="Helical" evidence="7">
    <location>
        <begin position="108"/>
        <end position="125"/>
    </location>
</feature>
<dbReference type="GO" id="GO:0005886">
    <property type="term" value="C:plasma membrane"/>
    <property type="evidence" value="ECO:0007669"/>
    <property type="project" value="TreeGrafter"/>
</dbReference>
<dbReference type="PANTHER" id="PTHR43840:SF15">
    <property type="entry name" value="MITOCHONDRIAL METAL TRANSPORTER 1-RELATED"/>
    <property type="match status" value="1"/>
</dbReference>
<organism evidence="10 11">
    <name type="scientific">Clostridium thailandense</name>
    <dbReference type="NCBI Taxonomy" id="2794346"/>
    <lineage>
        <taxon>Bacteria</taxon>
        <taxon>Bacillati</taxon>
        <taxon>Bacillota</taxon>
        <taxon>Clostridia</taxon>
        <taxon>Eubacteriales</taxon>
        <taxon>Clostridiaceae</taxon>
        <taxon>Clostridium</taxon>
    </lineage>
</organism>
<dbReference type="InterPro" id="IPR002524">
    <property type="entry name" value="Cation_efflux"/>
</dbReference>
<keyword evidence="4 7" id="KW-0812">Transmembrane</keyword>
<feature type="transmembrane region" description="Helical" evidence="7">
    <location>
        <begin position="12"/>
        <end position="31"/>
    </location>
</feature>
<evidence type="ECO:0000259" key="8">
    <source>
        <dbReference type="Pfam" id="PF01545"/>
    </source>
</evidence>
<protein>
    <submittedName>
        <fullName evidence="10">Cation transporter</fullName>
    </submittedName>
</protein>
<evidence type="ECO:0000256" key="2">
    <source>
        <dbReference type="ARBA" id="ARBA00008114"/>
    </source>
</evidence>
<feature type="transmembrane region" description="Helical" evidence="7">
    <location>
        <begin position="146"/>
        <end position="165"/>
    </location>
</feature>
<dbReference type="EMBL" id="JAEEGC010000158">
    <property type="protein sequence ID" value="MBV7276142.1"/>
    <property type="molecule type" value="Genomic_DNA"/>
</dbReference>
<evidence type="ECO:0000256" key="7">
    <source>
        <dbReference type="SAM" id="Phobius"/>
    </source>
</evidence>
<comment type="caution">
    <text evidence="10">The sequence shown here is derived from an EMBL/GenBank/DDBJ whole genome shotgun (WGS) entry which is preliminary data.</text>
</comment>
<evidence type="ECO:0000259" key="9">
    <source>
        <dbReference type="Pfam" id="PF16916"/>
    </source>
</evidence>
<dbReference type="PANTHER" id="PTHR43840">
    <property type="entry name" value="MITOCHONDRIAL METAL TRANSPORTER 1-RELATED"/>
    <property type="match status" value="1"/>
</dbReference>
<comment type="subcellular location">
    <subcellularLocation>
        <location evidence="1">Membrane</location>
        <topology evidence="1">Multi-pass membrane protein</topology>
    </subcellularLocation>
</comment>
<feature type="transmembrane region" description="Helical" evidence="7">
    <location>
        <begin position="75"/>
        <end position="96"/>
    </location>
</feature>
<evidence type="ECO:0000256" key="6">
    <source>
        <dbReference type="ARBA" id="ARBA00023136"/>
    </source>
</evidence>
<name>A0A949WXN1_9CLOT</name>
<dbReference type="NCBIfam" id="TIGR01297">
    <property type="entry name" value="CDF"/>
    <property type="match status" value="1"/>
</dbReference>
<dbReference type="GO" id="GO:0015093">
    <property type="term" value="F:ferrous iron transmembrane transporter activity"/>
    <property type="evidence" value="ECO:0007669"/>
    <property type="project" value="TreeGrafter"/>
</dbReference>
<evidence type="ECO:0000256" key="4">
    <source>
        <dbReference type="ARBA" id="ARBA00022692"/>
    </source>
</evidence>
<evidence type="ECO:0000313" key="11">
    <source>
        <dbReference type="Proteomes" id="UP000694308"/>
    </source>
</evidence>
<evidence type="ECO:0000256" key="1">
    <source>
        <dbReference type="ARBA" id="ARBA00004141"/>
    </source>
</evidence>
<evidence type="ECO:0000313" key="10">
    <source>
        <dbReference type="EMBL" id="MBV7276142.1"/>
    </source>
</evidence>
<comment type="similarity">
    <text evidence="2">Belongs to the cation diffusion facilitator (CDF) transporter (TC 2.A.4) family.</text>
</comment>
<dbReference type="InterPro" id="IPR050291">
    <property type="entry name" value="CDF_Transporter"/>
</dbReference>
<keyword evidence="3" id="KW-0813">Transport</keyword>
<keyword evidence="5 7" id="KW-1133">Transmembrane helix</keyword>
<accession>A0A949WXN1</accession>
<dbReference type="Pfam" id="PF01545">
    <property type="entry name" value="Cation_efflux"/>
    <property type="match status" value="1"/>
</dbReference>
<keyword evidence="11" id="KW-1185">Reference proteome</keyword>
<feature type="domain" description="Cation efflux protein transmembrane" evidence="8">
    <location>
        <begin position="9"/>
        <end position="201"/>
    </location>
</feature>
<dbReference type="AlphaFoldDB" id="A0A949WXN1"/>
<evidence type="ECO:0000256" key="5">
    <source>
        <dbReference type="ARBA" id="ARBA00022989"/>
    </source>
</evidence>
<dbReference type="InterPro" id="IPR058533">
    <property type="entry name" value="Cation_efflux_TM"/>
</dbReference>
<dbReference type="RefSeq" id="WP_218323186.1">
    <property type="nucleotide sequence ID" value="NZ_JAEEGC010000158.1"/>
</dbReference>
<sequence>MIKEKAASLSIVSNFLLIIFKLSAGILIGSISVISEAIHSSIDLIASIIAFFSIKKASMAEDVDHPFGHGKYENVSGFTEAILIFFAAALIITEAIKKIIYGSSINNVGSGLIVMFISSIVNLIISTKLMKIAKETDSIALEADAFHLLTDVITALGVFLGLIIVKFTGLKIIDSITAIFVAFLIIKTSIDLIKRSLKDLVDSKLPDEDIEKIIQILNSHNEIKGYHRLRTRKSGSKKEIDIHLKLSENYSLIQAHNLCSHIEKDIKHVFPNSYIIIHPEPLPMMKNV</sequence>
<dbReference type="Pfam" id="PF16916">
    <property type="entry name" value="ZT_dimer"/>
    <property type="match status" value="1"/>
</dbReference>
<dbReference type="GO" id="GO:0015086">
    <property type="term" value="F:cadmium ion transmembrane transporter activity"/>
    <property type="evidence" value="ECO:0007669"/>
    <property type="project" value="TreeGrafter"/>
</dbReference>
<feature type="domain" description="Cation efflux protein cytoplasmic" evidence="9">
    <location>
        <begin position="205"/>
        <end position="281"/>
    </location>
</feature>
<dbReference type="Proteomes" id="UP000694308">
    <property type="component" value="Unassembled WGS sequence"/>
</dbReference>
<keyword evidence="6 7" id="KW-0472">Membrane</keyword>
<reference evidence="10" key="1">
    <citation type="submission" date="2020-12" db="EMBL/GenBank/DDBJ databases">
        <title>Clostridium thailandense sp. nov., a novel acetogenic bacterium isolated from peat land soil in Thailand.</title>
        <authorList>
            <person name="Chaikitkaew S."/>
            <person name="Birkeland N.K."/>
        </authorList>
    </citation>
    <scope>NUCLEOTIDE SEQUENCE</scope>
    <source>
        <strain evidence="10">PL3</strain>
    </source>
</reference>